<dbReference type="EMBL" id="LR217692">
    <property type="protein sequence ID" value="VFP77927.1"/>
    <property type="molecule type" value="Genomic_DNA"/>
</dbReference>
<dbReference type="AlphaFoldDB" id="A0A451CXQ6"/>
<dbReference type="Gene3D" id="3.40.1260.10">
    <property type="entry name" value="DsrEFH-like"/>
    <property type="match status" value="1"/>
</dbReference>
<sequence>MKSIAFVFSSAPYGDNLSREGLDFVISCSFSCKKIALFFIDDGVFQLTLHQKPELVKLHNYSLSFKVLLLYGIKNFFFCKRSAYQRGFKDYDDFLLPVEFLNKSCIKSQINQFDFIVKW</sequence>
<dbReference type="PANTHER" id="PTHR38780">
    <property type="entry name" value="PROTEIN TUSC"/>
    <property type="match status" value="1"/>
</dbReference>
<proteinExistence type="inferred from homology"/>
<dbReference type="OrthoDB" id="9789418at2"/>
<accession>A0A451CXQ6</accession>
<dbReference type="Pfam" id="PF02635">
    <property type="entry name" value="DsrE"/>
    <property type="match status" value="1"/>
</dbReference>
<comment type="similarity">
    <text evidence="1">Belongs to the DsrF/TusC family.</text>
</comment>
<dbReference type="RefSeq" id="WP_154060935.1">
    <property type="nucleotide sequence ID" value="NZ_LR217692.1"/>
</dbReference>
<dbReference type="Proteomes" id="UP000294466">
    <property type="component" value="Chromosome"/>
</dbReference>
<dbReference type="NCBIfam" id="TIGR03010">
    <property type="entry name" value="sulf_tusC_dsrF"/>
    <property type="match status" value="1"/>
</dbReference>
<organism evidence="2 3">
    <name type="scientific">Buchnera aphidicola</name>
    <name type="common">Cinara cf. splendens/pseudotsugae 3390</name>
    <dbReference type="NCBI Taxonomy" id="2518980"/>
    <lineage>
        <taxon>Bacteria</taxon>
        <taxon>Pseudomonadati</taxon>
        <taxon>Pseudomonadota</taxon>
        <taxon>Gammaproteobacteria</taxon>
        <taxon>Enterobacterales</taxon>
        <taxon>Erwiniaceae</taxon>
        <taxon>Buchnera</taxon>
    </lineage>
</organism>
<dbReference type="NCBIfam" id="NF001238">
    <property type="entry name" value="PRK00211.1"/>
    <property type="match status" value="1"/>
</dbReference>
<protein>
    <submittedName>
        <fullName evidence="2">Protein TusC</fullName>
    </submittedName>
</protein>
<evidence type="ECO:0000256" key="1">
    <source>
        <dbReference type="ARBA" id="ARBA00005996"/>
    </source>
</evidence>
<dbReference type="PANTHER" id="PTHR38780:SF1">
    <property type="entry name" value="PROTEIN TUSC"/>
    <property type="match status" value="1"/>
</dbReference>
<dbReference type="SUPFAM" id="SSF75169">
    <property type="entry name" value="DsrEFH-like"/>
    <property type="match status" value="1"/>
</dbReference>
<evidence type="ECO:0000313" key="3">
    <source>
        <dbReference type="Proteomes" id="UP000294466"/>
    </source>
</evidence>
<reference evidence="2 3" key="1">
    <citation type="submission" date="2019-02" db="EMBL/GenBank/DDBJ databases">
        <authorList>
            <person name="Manzano-Marin A."/>
            <person name="Manzano-Marin A."/>
        </authorList>
    </citation>
    <scope>NUCLEOTIDE SEQUENCE [LARGE SCALE GENOMIC DNA]</scope>
    <source>
        <strain evidence="2 3">BuCisplendens/pseudotsugae</strain>
    </source>
</reference>
<dbReference type="InterPro" id="IPR003787">
    <property type="entry name" value="Sulphur_relay_DsrE/F-like"/>
</dbReference>
<evidence type="ECO:0000313" key="2">
    <source>
        <dbReference type="EMBL" id="VFP77927.1"/>
    </source>
</evidence>
<gene>
    <name evidence="2" type="primary">tusC</name>
    <name evidence="2" type="ORF">BUCISPPS3390_359</name>
</gene>
<dbReference type="InterPro" id="IPR017462">
    <property type="entry name" value="Sulphur_relay_TusC/DsrF"/>
</dbReference>
<name>A0A451CXQ6_9GAMM</name>
<dbReference type="InterPro" id="IPR027396">
    <property type="entry name" value="DsrEFH-like"/>
</dbReference>